<dbReference type="Pfam" id="PF02775">
    <property type="entry name" value="TPP_enzyme_C"/>
    <property type="match status" value="1"/>
</dbReference>
<dbReference type="InterPro" id="IPR011766">
    <property type="entry name" value="TPP_enzyme_TPP-bd"/>
</dbReference>
<comment type="similarity">
    <text evidence="1 3">Belongs to the TPP enzyme family.</text>
</comment>
<dbReference type="Proteomes" id="UP000657006">
    <property type="component" value="Unassembled WGS sequence"/>
</dbReference>
<keyword evidence="2 3" id="KW-0786">Thiamine pyrophosphate</keyword>
<feature type="domain" description="Thiamine pyrophosphate enzyme central" evidence="4">
    <location>
        <begin position="197"/>
        <end position="333"/>
    </location>
</feature>
<dbReference type="PANTHER" id="PTHR18968">
    <property type="entry name" value="THIAMINE PYROPHOSPHATE ENZYMES"/>
    <property type="match status" value="1"/>
</dbReference>
<dbReference type="SUPFAM" id="SSF52467">
    <property type="entry name" value="DHS-like NAD/FAD-binding domain"/>
    <property type="match status" value="1"/>
</dbReference>
<name>A0A926DPQ6_9FIRM</name>
<dbReference type="FunFam" id="3.40.50.970:FF:000007">
    <property type="entry name" value="Acetolactate synthase"/>
    <property type="match status" value="1"/>
</dbReference>
<dbReference type="Gene3D" id="3.40.50.970">
    <property type="match status" value="2"/>
</dbReference>
<dbReference type="InterPro" id="IPR012001">
    <property type="entry name" value="Thiamin_PyroP_enz_TPP-bd_dom"/>
</dbReference>
<dbReference type="GO" id="GO:0009099">
    <property type="term" value="P:L-valine biosynthetic process"/>
    <property type="evidence" value="ECO:0007669"/>
    <property type="project" value="TreeGrafter"/>
</dbReference>
<dbReference type="AlphaFoldDB" id="A0A926DPQ6"/>
<dbReference type="GO" id="GO:0003984">
    <property type="term" value="F:acetolactate synthase activity"/>
    <property type="evidence" value="ECO:0007669"/>
    <property type="project" value="TreeGrafter"/>
</dbReference>
<dbReference type="CDD" id="cd07035">
    <property type="entry name" value="TPP_PYR_POX_like"/>
    <property type="match status" value="1"/>
</dbReference>
<dbReference type="Pfam" id="PF02776">
    <property type="entry name" value="TPP_enzyme_N"/>
    <property type="match status" value="1"/>
</dbReference>
<gene>
    <name evidence="7" type="ORF">H8730_05100</name>
</gene>
<dbReference type="GO" id="GO:0030976">
    <property type="term" value="F:thiamine pyrophosphate binding"/>
    <property type="evidence" value="ECO:0007669"/>
    <property type="project" value="InterPro"/>
</dbReference>
<sequence>MKASDYIVEYLIGKGITDVFGYPGGMVTHLMDSFSKYQGQIAAHVTYHEQGAAFAACGYAQTSGKVGVAYATSGPGATNLITGICNAFFDSIPTLFITGQVNTFEAKNEMPVRQRGFQETDIVSMVKGVTKYAAKVDNADGLKWQLDFAFAQAQSGRKGPVLLDIPMDILHAEIDADQVSVYEASEIHESTLDESRIAQIREALKQAKRPVILLGNGIKMANAVADARKVIAKLGIPTVSTMISMDIVNESALNYGFIGAYGDRAANFIVAKSDLLLSLGARLDVRQVGAKRENFAPNATLIRVEVDEGELAYRVHDNEVAICADVSAVLRVLNDIWDNILLDYSEWLEICSTIRFMLAGMDKRLPNEIVEQISEHIPSNAVITADVGQNQIWVAQSLRVKERQKVVFSGGHGAMGYSLPAAIGCYYASHGPVVSFNGDGGIQMNIQELQTIARERLPIKIVLMNNSALGMIRHFQEMYFGENYVQTVATGGYTVPDFGAIAKAYGIEYYKIESADDVRASLFEGVAPCLIEVSIKENTYVFPKLEFGKPNQDQEPLMDRALFNYLSSL</sequence>
<dbReference type="InterPro" id="IPR045229">
    <property type="entry name" value="TPP_enz"/>
</dbReference>
<proteinExistence type="inferred from homology"/>
<organism evidence="7 8">
    <name type="scientific">Bianquea renquensis</name>
    <dbReference type="NCBI Taxonomy" id="2763661"/>
    <lineage>
        <taxon>Bacteria</taxon>
        <taxon>Bacillati</taxon>
        <taxon>Bacillota</taxon>
        <taxon>Clostridia</taxon>
        <taxon>Eubacteriales</taxon>
        <taxon>Bianqueaceae</taxon>
        <taxon>Bianquea</taxon>
    </lineage>
</organism>
<dbReference type="SUPFAM" id="SSF52518">
    <property type="entry name" value="Thiamin diphosphate-binding fold (THDP-binding)"/>
    <property type="match status" value="2"/>
</dbReference>
<dbReference type="RefSeq" id="WP_177719699.1">
    <property type="nucleotide sequence ID" value="NZ_JACRSQ010000005.1"/>
</dbReference>
<feature type="domain" description="Thiamine pyrophosphate enzyme TPP-binding" evidence="5">
    <location>
        <begin position="386"/>
        <end position="532"/>
    </location>
</feature>
<dbReference type="Gene3D" id="3.40.50.1220">
    <property type="entry name" value="TPP-binding domain"/>
    <property type="match status" value="1"/>
</dbReference>
<dbReference type="EMBL" id="JACRSQ010000005">
    <property type="protein sequence ID" value="MBC8542918.1"/>
    <property type="molecule type" value="Genomic_DNA"/>
</dbReference>
<evidence type="ECO:0000256" key="2">
    <source>
        <dbReference type="ARBA" id="ARBA00023052"/>
    </source>
</evidence>
<dbReference type="GO" id="GO:0050660">
    <property type="term" value="F:flavin adenine dinucleotide binding"/>
    <property type="evidence" value="ECO:0007669"/>
    <property type="project" value="TreeGrafter"/>
</dbReference>
<dbReference type="GO" id="GO:0000287">
    <property type="term" value="F:magnesium ion binding"/>
    <property type="evidence" value="ECO:0007669"/>
    <property type="project" value="InterPro"/>
</dbReference>
<feature type="domain" description="Thiamine pyrophosphate enzyme N-terminal TPP-binding" evidence="6">
    <location>
        <begin position="1"/>
        <end position="125"/>
    </location>
</feature>
<protein>
    <submittedName>
        <fullName evidence="7">Thiamine pyrophosphate-binding protein</fullName>
    </submittedName>
</protein>
<dbReference type="GO" id="GO:0009097">
    <property type="term" value="P:isoleucine biosynthetic process"/>
    <property type="evidence" value="ECO:0007669"/>
    <property type="project" value="TreeGrafter"/>
</dbReference>
<keyword evidence="8" id="KW-1185">Reference proteome</keyword>
<dbReference type="InterPro" id="IPR029061">
    <property type="entry name" value="THDP-binding"/>
</dbReference>
<accession>A0A926DPQ6</accession>
<evidence type="ECO:0000259" key="4">
    <source>
        <dbReference type="Pfam" id="PF00205"/>
    </source>
</evidence>
<reference evidence="7" key="1">
    <citation type="submission" date="2020-08" db="EMBL/GenBank/DDBJ databases">
        <title>Genome public.</title>
        <authorList>
            <person name="Liu C."/>
            <person name="Sun Q."/>
        </authorList>
    </citation>
    <scope>NUCLEOTIDE SEQUENCE</scope>
    <source>
        <strain evidence="7">NSJ-32</strain>
    </source>
</reference>
<dbReference type="InterPro" id="IPR012000">
    <property type="entry name" value="Thiamin_PyroP_enz_cen_dom"/>
</dbReference>
<evidence type="ECO:0000256" key="3">
    <source>
        <dbReference type="RuleBase" id="RU362132"/>
    </source>
</evidence>
<dbReference type="PANTHER" id="PTHR18968:SF142">
    <property type="entry name" value="ACETOLACTATE SYNTHASE"/>
    <property type="match status" value="1"/>
</dbReference>
<dbReference type="GO" id="GO:0005948">
    <property type="term" value="C:acetolactate synthase complex"/>
    <property type="evidence" value="ECO:0007669"/>
    <property type="project" value="TreeGrafter"/>
</dbReference>
<comment type="caution">
    <text evidence="7">The sequence shown here is derived from an EMBL/GenBank/DDBJ whole genome shotgun (WGS) entry which is preliminary data.</text>
</comment>
<dbReference type="Pfam" id="PF00205">
    <property type="entry name" value="TPP_enzyme_M"/>
    <property type="match status" value="1"/>
</dbReference>
<evidence type="ECO:0000259" key="6">
    <source>
        <dbReference type="Pfam" id="PF02776"/>
    </source>
</evidence>
<dbReference type="InterPro" id="IPR029035">
    <property type="entry name" value="DHS-like_NAD/FAD-binding_dom"/>
</dbReference>
<evidence type="ECO:0000259" key="5">
    <source>
        <dbReference type="Pfam" id="PF02775"/>
    </source>
</evidence>
<evidence type="ECO:0000313" key="7">
    <source>
        <dbReference type="EMBL" id="MBC8542918.1"/>
    </source>
</evidence>
<evidence type="ECO:0000313" key="8">
    <source>
        <dbReference type="Proteomes" id="UP000657006"/>
    </source>
</evidence>
<evidence type="ECO:0000256" key="1">
    <source>
        <dbReference type="ARBA" id="ARBA00007812"/>
    </source>
</evidence>